<dbReference type="PANTHER" id="PTHR11777">
    <property type="entry name" value="ALANYL-TRNA SYNTHETASE"/>
    <property type="match status" value="1"/>
</dbReference>
<keyword evidence="8 13" id="KW-0694">RNA-binding</keyword>
<dbReference type="RefSeq" id="WP_160719215.1">
    <property type="nucleotide sequence ID" value="NZ_SUMG01000003.1"/>
</dbReference>
<dbReference type="InterPro" id="IPR018165">
    <property type="entry name" value="Ala-tRNA-synth_IIc_core"/>
</dbReference>
<evidence type="ECO:0000256" key="5">
    <source>
        <dbReference type="ARBA" id="ARBA00022741"/>
    </source>
</evidence>
<dbReference type="GO" id="GO:0002161">
    <property type="term" value="F:aminoacyl-tRNA deacylase activity"/>
    <property type="evidence" value="ECO:0007669"/>
    <property type="project" value="TreeGrafter"/>
</dbReference>
<feature type="binding site" evidence="13">
    <location>
        <position position="670"/>
    </location>
    <ligand>
        <name>Zn(2+)</name>
        <dbReference type="ChEBI" id="CHEBI:29105"/>
    </ligand>
</feature>
<keyword evidence="4 13" id="KW-0479">Metal-binding</keyword>
<dbReference type="CDD" id="cd00673">
    <property type="entry name" value="AlaRS_core"/>
    <property type="match status" value="1"/>
</dbReference>
<dbReference type="Gene3D" id="3.30.930.10">
    <property type="entry name" value="Bira Bifunctional Protein, Domain 2"/>
    <property type="match status" value="1"/>
</dbReference>
<dbReference type="GO" id="GO:0004813">
    <property type="term" value="F:alanine-tRNA ligase activity"/>
    <property type="evidence" value="ECO:0007669"/>
    <property type="project" value="UniProtKB-UniRule"/>
</dbReference>
<comment type="subcellular location">
    <subcellularLocation>
        <location evidence="13">Cytoplasm</location>
    </subcellularLocation>
</comment>
<dbReference type="InterPro" id="IPR018164">
    <property type="entry name" value="Ala-tRNA-synth_IIc_N"/>
</dbReference>
<dbReference type="Gene3D" id="3.10.310.40">
    <property type="match status" value="1"/>
</dbReference>
<keyword evidence="5 13" id="KW-0547">Nucleotide-binding</keyword>
<feature type="region of interest" description="Disordered" evidence="15">
    <location>
        <begin position="427"/>
        <end position="446"/>
    </location>
</feature>
<dbReference type="Gene3D" id="3.30.980.10">
    <property type="entry name" value="Threonyl-trna Synthetase, Chain A, domain 2"/>
    <property type="match status" value="1"/>
</dbReference>
<dbReference type="HAMAP" id="MF_00036_B">
    <property type="entry name" value="Ala_tRNA_synth_B"/>
    <property type="match status" value="1"/>
</dbReference>
<dbReference type="Gene3D" id="2.40.30.130">
    <property type="match status" value="1"/>
</dbReference>
<dbReference type="InterPro" id="IPR045864">
    <property type="entry name" value="aa-tRNA-synth_II/BPL/LPL"/>
</dbReference>
<feature type="coiled-coil region" evidence="14">
    <location>
        <begin position="707"/>
        <end position="749"/>
    </location>
</feature>
<feature type="binding site" evidence="13">
    <location>
        <position position="564"/>
    </location>
    <ligand>
        <name>Zn(2+)</name>
        <dbReference type="ChEBI" id="CHEBI:29105"/>
    </ligand>
</feature>
<dbReference type="InterPro" id="IPR003156">
    <property type="entry name" value="DHHA1_dom"/>
</dbReference>
<dbReference type="GO" id="GO:0005829">
    <property type="term" value="C:cytosol"/>
    <property type="evidence" value="ECO:0007669"/>
    <property type="project" value="TreeGrafter"/>
</dbReference>
<dbReference type="SMART" id="SM00863">
    <property type="entry name" value="tRNA_SAD"/>
    <property type="match status" value="1"/>
</dbReference>
<feature type="domain" description="Alanyl-transfer RNA synthetases family profile" evidence="16">
    <location>
        <begin position="4"/>
        <end position="709"/>
    </location>
</feature>
<dbReference type="Pfam" id="PF07973">
    <property type="entry name" value="tRNA_SAD"/>
    <property type="match status" value="1"/>
</dbReference>
<evidence type="ECO:0000313" key="18">
    <source>
        <dbReference type="Proteomes" id="UP000449710"/>
    </source>
</evidence>
<dbReference type="GO" id="GO:0000049">
    <property type="term" value="F:tRNA binding"/>
    <property type="evidence" value="ECO:0007669"/>
    <property type="project" value="UniProtKB-KW"/>
</dbReference>
<reference evidence="17 18" key="1">
    <citation type="submission" date="2019-04" db="EMBL/GenBank/DDBJ databases">
        <title>Isachenkonia alkalipeptolytica gen. nov. sp. nov. a new anaerobic, alkiliphilic organothrophic bacterium capable to reduce synthesized ferrihydrite isolated from a soda lake.</title>
        <authorList>
            <person name="Toshchakov S.V."/>
            <person name="Zavarzina D.G."/>
            <person name="Zhilina T.N."/>
            <person name="Kostrikina N.A."/>
            <person name="Kublanov I.V."/>
        </authorList>
    </citation>
    <scope>NUCLEOTIDE SEQUENCE [LARGE SCALE GENOMIC DNA]</scope>
    <source>
        <strain evidence="17 18">Z-1701</strain>
    </source>
</reference>
<dbReference type="SUPFAM" id="SSF55681">
    <property type="entry name" value="Class II aaRS and biotin synthetases"/>
    <property type="match status" value="1"/>
</dbReference>
<keyword evidence="7 13" id="KW-0067">ATP-binding</keyword>
<evidence type="ECO:0000313" key="17">
    <source>
        <dbReference type="EMBL" id="NBG87628.1"/>
    </source>
</evidence>
<accession>A0AA44BD84</accession>
<evidence type="ECO:0000259" key="16">
    <source>
        <dbReference type="PROSITE" id="PS50860"/>
    </source>
</evidence>
<evidence type="ECO:0000256" key="15">
    <source>
        <dbReference type="SAM" id="MobiDB-lite"/>
    </source>
</evidence>
<keyword evidence="2 13" id="KW-0820">tRNA-binding</keyword>
<dbReference type="PRINTS" id="PR00980">
    <property type="entry name" value="TRNASYNTHALA"/>
</dbReference>
<keyword evidence="10 13" id="KW-0030">Aminoacyl-tRNA synthetase</keyword>
<dbReference type="InterPro" id="IPR018163">
    <property type="entry name" value="Thr/Ala-tRNA-synth_IIc_edit"/>
</dbReference>
<dbReference type="GO" id="GO:0005524">
    <property type="term" value="F:ATP binding"/>
    <property type="evidence" value="ECO:0007669"/>
    <property type="project" value="UniProtKB-UniRule"/>
</dbReference>
<dbReference type="GO" id="GO:0008270">
    <property type="term" value="F:zinc ion binding"/>
    <property type="evidence" value="ECO:0007669"/>
    <property type="project" value="UniProtKB-UniRule"/>
</dbReference>
<comment type="similarity">
    <text evidence="1 13">Belongs to the class-II aminoacyl-tRNA synthetase family.</text>
</comment>
<dbReference type="PANTHER" id="PTHR11777:SF9">
    <property type="entry name" value="ALANINE--TRNA LIGASE, CYTOPLASMIC"/>
    <property type="match status" value="1"/>
</dbReference>
<keyword evidence="14" id="KW-0175">Coiled coil</keyword>
<dbReference type="EMBL" id="SUMG01000003">
    <property type="protein sequence ID" value="NBG87628.1"/>
    <property type="molecule type" value="Genomic_DNA"/>
</dbReference>
<dbReference type="GO" id="GO:0016740">
    <property type="term" value="F:transferase activity"/>
    <property type="evidence" value="ECO:0007669"/>
    <property type="project" value="UniProtKB-ARBA"/>
</dbReference>
<feature type="binding site" evidence="13">
    <location>
        <position position="568"/>
    </location>
    <ligand>
        <name>Zn(2+)</name>
        <dbReference type="ChEBI" id="CHEBI:29105"/>
    </ligand>
</feature>
<dbReference type="FunFam" id="3.30.930.10:FF:000004">
    <property type="entry name" value="Alanine--tRNA ligase"/>
    <property type="match status" value="1"/>
</dbReference>
<evidence type="ECO:0000256" key="10">
    <source>
        <dbReference type="ARBA" id="ARBA00023146"/>
    </source>
</evidence>
<protein>
    <recommendedName>
        <fullName evidence="13">Alanine--tRNA ligase</fullName>
        <ecNumber evidence="13">6.1.1.7</ecNumber>
    </recommendedName>
    <alternativeName>
        <fullName evidence="13">Alanyl-tRNA synthetase</fullName>
        <shortName evidence="13">AlaRS</shortName>
    </alternativeName>
</protein>
<evidence type="ECO:0000256" key="4">
    <source>
        <dbReference type="ARBA" id="ARBA00022723"/>
    </source>
</evidence>
<dbReference type="NCBIfam" id="TIGR00344">
    <property type="entry name" value="alaS"/>
    <property type="match status" value="1"/>
</dbReference>
<evidence type="ECO:0000256" key="2">
    <source>
        <dbReference type="ARBA" id="ARBA00022555"/>
    </source>
</evidence>
<dbReference type="FunFam" id="3.30.54.20:FF:000001">
    <property type="entry name" value="Alanine--tRNA ligase"/>
    <property type="match status" value="1"/>
</dbReference>
<evidence type="ECO:0000256" key="13">
    <source>
        <dbReference type="HAMAP-Rule" id="MF_00036"/>
    </source>
</evidence>
<evidence type="ECO:0000256" key="11">
    <source>
        <dbReference type="ARBA" id="ARBA00024779"/>
    </source>
</evidence>
<dbReference type="InterPro" id="IPR002318">
    <property type="entry name" value="Ala-tRNA-lgiase_IIc"/>
</dbReference>
<dbReference type="Gene3D" id="6.10.250.550">
    <property type="match status" value="1"/>
</dbReference>
<dbReference type="Pfam" id="PF01411">
    <property type="entry name" value="tRNA-synt_2c"/>
    <property type="match status" value="1"/>
</dbReference>
<sequence length="876" mass="98387">MKAMGANEIRRAFLKFFEEKDHYIQKSYPLVPLEDKSLLLINAGMAPLKPYFSGTKEPPKNRMATCQKCIRTDDIENVGRTARHATFFEMLGNFSFGDYFKKEAIEWSWEFVLEVLEMPRENVWASIYQEDDEAFDLWHDHIGLEKEKIVRLGKEDNFWEIGTGPCGPCSELYYDRGAAYGCEDPDCKPGCDCDRFVEFWNLVFTQFNKDEEGNYTKLPSPNIDTGMGLERVAAIMQDVNSIYEIDVAKRIYDRVIAMKNSPEKEEESTSIKVITDHVKAVTFMIGDGIVPSNEGRGYVLRRLLRRGARHGRMLGIRHSFLKDLMDTVVEIFGEDYPELKEKQDYIRKIITVEEEKFQETIGQGMEILDGYIETLEQKGEKVLSGADAFKLYDTYGFPLDLTLEILAEKNFTVDEEAFEAAMEKQRNLARSSRQKQGTEGWAEDPLKSVDPKLKTLFTGYTSFKETAKVMALVSRGEALEEAVEGTEVLLITDKTPFYGESGGQVGDQGRVYHDHFEGKVLDTQNDKNGRTYKLVKVLSGTVKKGEDVTLHIDEKRRFATMKNHTGTHLLHQALKDVVGDHVNQAGSYVSDERMRFDFNHFEGLTQEEMEKIEEQVNAVIFNGQRVNAATMSLAEAKEKGAAALFTEKYDEHVRVIEVENYSNELCGGSHVDNTSKIGMFKILHEASVASGVRRIEAVTGEGVYRQMKEQEALIQQAAQTLKVKENNILRRIEEVLVEQKDQLKTIESLKSKLAGDVVGDLLKTAVEVKGVPMILENLGEKEMDEIRKIGDGLKEKVESGIIVLGAKNKGKASFIAMVTKDLVQQGIKAGDIVKVGAKVAGGGGGGRPDMAQAGGKNPEKIDEALAAVKSYVEETL</sequence>
<evidence type="ECO:0000256" key="9">
    <source>
        <dbReference type="ARBA" id="ARBA00022917"/>
    </source>
</evidence>
<dbReference type="SUPFAM" id="SSF101353">
    <property type="entry name" value="Putative anticodon-binding domain of alanyl-tRNA synthetase (AlaRS)"/>
    <property type="match status" value="1"/>
</dbReference>
<dbReference type="EC" id="6.1.1.7" evidence="13"/>
<evidence type="ECO:0000256" key="6">
    <source>
        <dbReference type="ARBA" id="ARBA00022833"/>
    </source>
</evidence>
<dbReference type="Proteomes" id="UP000449710">
    <property type="component" value="Unassembled WGS sequence"/>
</dbReference>
<evidence type="ECO:0000256" key="7">
    <source>
        <dbReference type="ARBA" id="ARBA00022840"/>
    </source>
</evidence>
<keyword evidence="13" id="KW-0963">Cytoplasm</keyword>
<evidence type="ECO:0000256" key="14">
    <source>
        <dbReference type="SAM" id="Coils"/>
    </source>
</evidence>
<proteinExistence type="inferred from homology"/>
<evidence type="ECO:0000256" key="12">
    <source>
        <dbReference type="ARBA" id="ARBA00048300"/>
    </source>
</evidence>
<dbReference type="InterPro" id="IPR012947">
    <property type="entry name" value="tRNA_SAD"/>
</dbReference>
<dbReference type="FunFam" id="3.30.980.10:FF:000004">
    <property type="entry name" value="Alanine--tRNA ligase, cytoplasmic"/>
    <property type="match status" value="1"/>
</dbReference>
<organism evidence="17 18">
    <name type="scientific">Isachenkonia alkalipeptolytica</name>
    <dbReference type="NCBI Taxonomy" id="2565777"/>
    <lineage>
        <taxon>Bacteria</taxon>
        <taxon>Bacillati</taxon>
        <taxon>Bacillota</taxon>
        <taxon>Clostridia</taxon>
        <taxon>Eubacteriales</taxon>
        <taxon>Clostridiaceae</taxon>
        <taxon>Isachenkonia</taxon>
    </lineage>
</organism>
<feature type="compositionally biased region" description="Polar residues" evidence="15">
    <location>
        <begin position="428"/>
        <end position="437"/>
    </location>
</feature>
<comment type="domain">
    <text evidence="13">Consists of three domains; the N-terminal catalytic domain, the editing domain and the C-terminal C-Ala domain. The editing domain removes incorrectly charged amino acids, while the C-Ala domain, along with tRNA(Ala), serves as a bridge to cooperatively bring together the editing and aminoacylation centers thus stimulating deacylation of misacylated tRNAs.</text>
</comment>
<comment type="function">
    <text evidence="11 13">Catalyzes the attachment of alanine to tRNA(Ala) in a two-step reaction: alanine is first activated by ATP to form Ala-AMP and then transferred to the acceptor end of tRNA(Ala). Also edits incorrectly charged Ser-tRNA(Ala) and Gly-tRNA(Ala) via its editing domain.</text>
</comment>
<dbReference type="GO" id="GO:0006419">
    <property type="term" value="P:alanyl-tRNA aminoacylation"/>
    <property type="evidence" value="ECO:0007669"/>
    <property type="project" value="UniProtKB-UniRule"/>
</dbReference>
<keyword evidence="6 13" id="KW-0862">Zinc</keyword>
<evidence type="ECO:0000256" key="3">
    <source>
        <dbReference type="ARBA" id="ARBA00022598"/>
    </source>
</evidence>
<comment type="cofactor">
    <cofactor evidence="13">
        <name>Zn(2+)</name>
        <dbReference type="ChEBI" id="CHEBI:29105"/>
    </cofactor>
    <text evidence="13">Binds 1 zinc ion per subunit.</text>
</comment>
<name>A0AA44BD84_9CLOT</name>
<dbReference type="SUPFAM" id="SSF55186">
    <property type="entry name" value="ThrRS/AlaRS common domain"/>
    <property type="match status" value="1"/>
</dbReference>
<gene>
    <name evidence="13 17" type="primary">alaS</name>
    <name evidence="17" type="ORF">ISALK_03855</name>
</gene>
<evidence type="ECO:0000256" key="1">
    <source>
        <dbReference type="ARBA" id="ARBA00008226"/>
    </source>
</evidence>
<dbReference type="PROSITE" id="PS50860">
    <property type="entry name" value="AA_TRNA_LIGASE_II_ALA"/>
    <property type="match status" value="1"/>
</dbReference>
<keyword evidence="9 13" id="KW-0648">Protein biosynthesis</keyword>
<dbReference type="InterPro" id="IPR050058">
    <property type="entry name" value="Ala-tRNA_ligase"/>
</dbReference>
<keyword evidence="18" id="KW-1185">Reference proteome</keyword>
<dbReference type="AlphaFoldDB" id="A0AA44BD84"/>
<dbReference type="FunFam" id="3.10.310.40:FF:000001">
    <property type="entry name" value="Alanine--tRNA ligase"/>
    <property type="match status" value="1"/>
</dbReference>
<comment type="caution">
    <text evidence="17">The sequence shown here is derived from an EMBL/GenBank/DDBJ whole genome shotgun (WGS) entry which is preliminary data.</text>
</comment>
<dbReference type="InterPro" id="IPR009000">
    <property type="entry name" value="Transl_B-barrel_sf"/>
</dbReference>
<comment type="catalytic activity">
    <reaction evidence="12 13">
        <text>tRNA(Ala) + L-alanine + ATP = L-alanyl-tRNA(Ala) + AMP + diphosphate</text>
        <dbReference type="Rhea" id="RHEA:12540"/>
        <dbReference type="Rhea" id="RHEA-COMP:9657"/>
        <dbReference type="Rhea" id="RHEA-COMP:9923"/>
        <dbReference type="ChEBI" id="CHEBI:30616"/>
        <dbReference type="ChEBI" id="CHEBI:33019"/>
        <dbReference type="ChEBI" id="CHEBI:57972"/>
        <dbReference type="ChEBI" id="CHEBI:78442"/>
        <dbReference type="ChEBI" id="CHEBI:78497"/>
        <dbReference type="ChEBI" id="CHEBI:456215"/>
        <dbReference type="EC" id="6.1.1.7"/>
    </reaction>
</comment>
<dbReference type="InterPro" id="IPR018162">
    <property type="entry name" value="Ala-tRNA-ligase_IIc_anticod-bd"/>
</dbReference>
<dbReference type="Gene3D" id="3.30.54.20">
    <property type="match status" value="1"/>
</dbReference>
<dbReference type="InterPro" id="IPR023033">
    <property type="entry name" value="Ala_tRNA_ligase_euk/bac"/>
</dbReference>
<evidence type="ECO:0000256" key="8">
    <source>
        <dbReference type="ARBA" id="ARBA00022884"/>
    </source>
</evidence>
<keyword evidence="3 13" id="KW-0436">Ligase</keyword>
<dbReference type="Pfam" id="PF02272">
    <property type="entry name" value="DHHA1"/>
    <property type="match status" value="1"/>
</dbReference>
<feature type="binding site" evidence="13">
    <location>
        <position position="666"/>
    </location>
    <ligand>
        <name>Zn(2+)</name>
        <dbReference type="ChEBI" id="CHEBI:29105"/>
    </ligand>
</feature>
<dbReference type="SUPFAM" id="SSF50447">
    <property type="entry name" value="Translation proteins"/>
    <property type="match status" value="1"/>
</dbReference>
<dbReference type="GO" id="GO:0140096">
    <property type="term" value="F:catalytic activity, acting on a protein"/>
    <property type="evidence" value="ECO:0007669"/>
    <property type="project" value="UniProtKB-ARBA"/>
</dbReference>